<dbReference type="InterPro" id="IPR033195">
    <property type="entry name" value="AmidinoTrfase"/>
</dbReference>
<dbReference type="SUPFAM" id="SSF55909">
    <property type="entry name" value="Pentein"/>
    <property type="match status" value="1"/>
</dbReference>
<evidence type="ECO:0000256" key="2">
    <source>
        <dbReference type="ARBA" id="ARBA00022679"/>
    </source>
</evidence>
<evidence type="ECO:0000313" key="3">
    <source>
        <dbReference type="EMBL" id="AZQ64869.1"/>
    </source>
</evidence>
<dbReference type="RefSeq" id="WP_126619015.1">
    <property type="nucleotide sequence ID" value="NZ_CP034563.1"/>
</dbReference>
<comment type="similarity">
    <text evidence="1">Belongs to the amidinotransferase family.</text>
</comment>
<reference evidence="3 4" key="1">
    <citation type="submission" date="2018-12" db="EMBL/GenBank/DDBJ databases">
        <title>Flammeovirga pectinis sp. nov., isolated from the gut of the Korean scallop, Patinopecten yessoensis.</title>
        <authorList>
            <person name="Bae J.-W."/>
            <person name="Jeong Y.-S."/>
            <person name="Kang W."/>
        </authorList>
    </citation>
    <scope>NUCLEOTIDE SEQUENCE [LARGE SCALE GENOMIC DNA]</scope>
    <source>
        <strain evidence="3 4">L12M1</strain>
    </source>
</reference>
<dbReference type="KEGG" id="fll:EI427_21835"/>
<dbReference type="PANTHER" id="PTHR10488:SF1">
    <property type="entry name" value="GLYCINE AMIDINOTRANSFERASE, MITOCHONDRIAL"/>
    <property type="match status" value="1"/>
</dbReference>
<dbReference type="EMBL" id="CP034563">
    <property type="protein sequence ID" value="AZQ64869.1"/>
    <property type="molecule type" value="Genomic_DNA"/>
</dbReference>
<dbReference type="AlphaFoldDB" id="A0A3Q9FUI2"/>
<keyword evidence="4" id="KW-1185">Reference proteome</keyword>
<gene>
    <name evidence="3" type="ORF">EI427_21835</name>
</gene>
<evidence type="ECO:0000313" key="4">
    <source>
        <dbReference type="Proteomes" id="UP000267268"/>
    </source>
</evidence>
<proteinExistence type="inferred from homology"/>
<dbReference type="Gene3D" id="3.75.10.10">
    <property type="entry name" value="L-arginine/glycine Amidinotransferase, Chain A"/>
    <property type="match status" value="1"/>
</dbReference>
<dbReference type="OrthoDB" id="9807502at2"/>
<evidence type="ECO:0000256" key="1">
    <source>
        <dbReference type="ARBA" id="ARBA00006943"/>
    </source>
</evidence>
<name>A0A3Q9FUI2_9BACT</name>
<organism evidence="3 4">
    <name type="scientific">Flammeovirga pectinis</name>
    <dbReference type="NCBI Taxonomy" id="2494373"/>
    <lineage>
        <taxon>Bacteria</taxon>
        <taxon>Pseudomonadati</taxon>
        <taxon>Bacteroidota</taxon>
        <taxon>Cytophagia</taxon>
        <taxon>Cytophagales</taxon>
        <taxon>Flammeovirgaceae</taxon>
        <taxon>Flammeovirga</taxon>
    </lineage>
</organism>
<keyword evidence="2" id="KW-0808">Transferase</keyword>
<dbReference type="GO" id="GO:0015067">
    <property type="term" value="F:amidinotransferase activity"/>
    <property type="evidence" value="ECO:0007669"/>
    <property type="project" value="InterPro"/>
</dbReference>
<sequence>MKIQVNTEWDDLKECIYGKDYGFLFPEWTPEFETILTPELAPYFKKHGGQWREQFDPEGHQRTIDQREAVVKILEDLGVKVHRPERLTEEQLNYYPKSAGEHQGWMRDGIAVIGNNYIELASRRLSVRYDKFVLRPLAKSIKNLGGRWLAMPEPAPLQDPCEETEIPFLEGGDIFPLGKGRVLVANNTGNTASNEAGVDWLKGALGSDYEVCTTRIRPDLIHLDYVLMTPREGVAVIYKDGFIDGIPEWIADWDLIEITEEEAHSAGTNHLVVNSNLSIVAAEHERIAKEIEKRGIEVIRVPYGECFNFGGSLRCSYHPLVREVK</sequence>
<evidence type="ECO:0008006" key="5">
    <source>
        <dbReference type="Google" id="ProtNLM"/>
    </source>
</evidence>
<accession>A0A3Q9FUI2</accession>
<protein>
    <recommendedName>
        <fullName evidence="5">Amidinotransferase</fullName>
    </recommendedName>
</protein>
<dbReference type="PANTHER" id="PTHR10488">
    <property type="entry name" value="GLYCINE AMIDINOTRANSFERASE, MITOCHONDRIAL"/>
    <property type="match status" value="1"/>
</dbReference>
<dbReference type="Proteomes" id="UP000267268">
    <property type="component" value="Chromosome 2"/>
</dbReference>